<feature type="compositionally biased region" description="Acidic residues" evidence="1">
    <location>
        <begin position="88"/>
        <end position="102"/>
    </location>
</feature>
<evidence type="ECO:0000313" key="2">
    <source>
        <dbReference type="EMBL" id="KAF4031633.1"/>
    </source>
</evidence>
<sequence length="199" mass="23004">MLQELRASQQTGQIQRLTLSQPAFQLQLSWRVDETEEMKTEAAERWTASLYAKHEHLESRQLARLAQLYSALHAAALPAPSPSRPHDENEEDLENSDEGEEDERLLHKMLRPLTASLIEAIERDTSSLIQLRLGGSPMEESNAEDREEIMWTSYAVAKVFHGLTTPQLPTRQWRWRRYSDVAFERIVQIAIRVILDCRV</sequence>
<evidence type="ECO:0000313" key="3">
    <source>
        <dbReference type="Proteomes" id="UP000602510"/>
    </source>
</evidence>
<proteinExistence type="predicted"/>
<feature type="region of interest" description="Disordered" evidence="1">
    <location>
        <begin position="77"/>
        <end position="102"/>
    </location>
</feature>
<dbReference type="Proteomes" id="UP000602510">
    <property type="component" value="Unassembled WGS sequence"/>
</dbReference>
<protein>
    <submittedName>
        <fullName evidence="2">Uncharacterized protein</fullName>
    </submittedName>
</protein>
<organism evidence="2 3">
    <name type="scientific">Phytophthora infestans</name>
    <name type="common">Potato late blight agent</name>
    <name type="synonym">Botrytis infestans</name>
    <dbReference type="NCBI Taxonomy" id="4787"/>
    <lineage>
        <taxon>Eukaryota</taxon>
        <taxon>Sar</taxon>
        <taxon>Stramenopiles</taxon>
        <taxon>Oomycota</taxon>
        <taxon>Peronosporomycetes</taxon>
        <taxon>Peronosporales</taxon>
        <taxon>Peronosporaceae</taxon>
        <taxon>Phytophthora</taxon>
    </lineage>
</organism>
<keyword evidence="3" id="KW-1185">Reference proteome</keyword>
<comment type="caution">
    <text evidence="2">The sequence shown here is derived from an EMBL/GenBank/DDBJ whole genome shotgun (WGS) entry which is preliminary data.</text>
</comment>
<name>A0A833SL22_PHYIN</name>
<evidence type="ECO:0000256" key="1">
    <source>
        <dbReference type="SAM" id="MobiDB-lite"/>
    </source>
</evidence>
<dbReference type="AlphaFoldDB" id="A0A833SL22"/>
<reference evidence="2" key="1">
    <citation type="submission" date="2020-04" db="EMBL/GenBank/DDBJ databases">
        <title>Hybrid Assembly of Korean Phytophthora infestans isolates.</title>
        <authorList>
            <person name="Prokchorchik M."/>
            <person name="Lee Y."/>
            <person name="Seo J."/>
            <person name="Cho J.-H."/>
            <person name="Park Y.-E."/>
            <person name="Jang D.-C."/>
            <person name="Im J.-S."/>
            <person name="Choi J.-G."/>
            <person name="Park H.-J."/>
            <person name="Lee G.-B."/>
            <person name="Lee Y.-G."/>
            <person name="Hong S.-Y."/>
            <person name="Cho K."/>
            <person name="Sohn K.H."/>
        </authorList>
    </citation>
    <scope>NUCLEOTIDE SEQUENCE</scope>
    <source>
        <strain evidence="2">KR_1_A1</strain>
    </source>
</reference>
<accession>A0A833SL22</accession>
<gene>
    <name evidence="2" type="ORF">GN244_ATG16515</name>
</gene>
<dbReference type="EMBL" id="WSZM01000565">
    <property type="protein sequence ID" value="KAF4031633.1"/>
    <property type="molecule type" value="Genomic_DNA"/>
</dbReference>